<name>A0AAW0DSJ7_9AGAR</name>
<evidence type="ECO:0000259" key="3">
    <source>
        <dbReference type="Pfam" id="PF20152"/>
    </source>
</evidence>
<dbReference type="PANTHER" id="PTHR40465">
    <property type="entry name" value="CHROMOSOME 1, WHOLE GENOME SHOTGUN SEQUENCE"/>
    <property type="match status" value="1"/>
</dbReference>
<evidence type="ECO:0000256" key="1">
    <source>
        <dbReference type="SAM" id="MobiDB-lite"/>
    </source>
</evidence>
<dbReference type="PANTHER" id="PTHR40465:SF1">
    <property type="entry name" value="DUF6534 DOMAIN-CONTAINING PROTEIN"/>
    <property type="match status" value="1"/>
</dbReference>
<feature type="domain" description="DUF6534" evidence="3">
    <location>
        <begin position="181"/>
        <end position="268"/>
    </location>
</feature>
<feature type="transmembrane region" description="Helical" evidence="2">
    <location>
        <begin position="20"/>
        <end position="40"/>
    </location>
</feature>
<dbReference type="EMBL" id="JAYKXP010000008">
    <property type="protein sequence ID" value="KAK7054814.1"/>
    <property type="molecule type" value="Genomic_DNA"/>
</dbReference>
<dbReference type="Proteomes" id="UP001383192">
    <property type="component" value="Unassembled WGS sequence"/>
</dbReference>
<evidence type="ECO:0000313" key="5">
    <source>
        <dbReference type="Proteomes" id="UP001383192"/>
    </source>
</evidence>
<protein>
    <recommendedName>
        <fullName evidence="3">DUF6534 domain-containing protein</fullName>
    </recommendedName>
</protein>
<reference evidence="4 5" key="1">
    <citation type="submission" date="2024-01" db="EMBL/GenBank/DDBJ databases">
        <title>A draft genome for a cacao thread blight-causing isolate of Paramarasmius palmivorus.</title>
        <authorList>
            <person name="Baruah I.K."/>
            <person name="Bukari Y."/>
            <person name="Amoako-Attah I."/>
            <person name="Meinhardt L.W."/>
            <person name="Bailey B.A."/>
            <person name="Cohen S.P."/>
        </authorList>
    </citation>
    <scope>NUCLEOTIDE SEQUENCE [LARGE SCALE GENOMIC DNA]</scope>
    <source>
        <strain evidence="4 5">GH-12</strain>
    </source>
</reference>
<dbReference type="InterPro" id="IPR045339">
    <property type="entry name" value="DUF6534"/>
</dbReference>
<feature type="transmembrane region" description="Helical" evidence="2">
    <location>
        <begin position="175"/>
        <end position="197"/>
    </location>
</feature>
<keyword evidence="2" id="KW-0472">Membrane</keyword>
<feature type="region of interest" description="Disordered" evidence="1">
    <location>
        <begin position="311"/>
        <end position="330"/>
    </location>
</feature>
<gene>
    <name evidence="4" type="ORF">VNI00_003277</name>
</gene>
<accession>A0AAW0DSJ7</accession>
<feature type="transmembrane region" description="Helical" evidence="2">
    <location>
        <begin position="123"/>
        <end position="141"/>
    </location>
</feature>
<keyword evidence="2" id="KW-1133">Transmembrane helix</keyword>
<keyword evidence="5" id="KW-1185">Reference proteome</keyword>
<feature type="transmembrane region" description="Helical" evidence="2">
    <location>
        <begin position="209"/>
        <end position="235"/>
    </location>
</feature>
<organism evidence="4 5">
    <name type="scientific">Paramarasmius palmivorus</name>
    <dbReference type="NCBI Taxonomy" id="297713"/>
    <lineage>
        <taxon>Eukaryota</taxon>
        <taxon>Fungi</taxon>
        <taxon>Dikarya</taxon>
        <taxon>Basidiomycota</taxon>
        <taxon>Agaricomycotina</taxon>
        <taxon>Agaricomycetes</taxon>
        <taxon>Agaricomycetidae</taxon>
        <taxon>Agaricales</taxon>
        <taxon>Marasmiineae</taxon>
        <taxon>Marasmiaceae</taxon>
        <taxon>Paramarasmius</taxon>
    </lineage>
</organism>
<dbReference type="Pfam" id="PF20152">
    <property type="entry name" value="DUF6534"/>
    <property type="match status" value="1"/>
</dbReference>
<feature type="transmembrane region" description="Helical" evidence="2">
    <location>
        <begin position="97"/>
        <end position="116"/>
    </location>
</feature>
<evidence type="ECO:0000256" key="2">
    <source>
        <dbReference type="SAM" id="Phobius"/>
    </source>
</evidence>
<feature type="transmembrane region" description="Helical" evidence="2">
    <location>
        <begin position="52"/>
        <end position="77"/>
    </location>
</feature>
<proteinExistence type="predicted"/>
<evidence type="ECO:0000313" key="4">
    <source>
        <dbReference type="EMBL" id="KAK7054814.1"/>
    </source>
</evidence>
<comment type="caution">
    <text evidence="4">The sequence shown here is derived from an EMBL/GenBank/DDBJ whole genome shotgun (WGS) entry which is preliminary data.</text>
</comment>
<feature type="transmembrane region" description="Helical" evidence="2">
    <location>
        <begin position="241"/>
        <end position="263"/>
    </location>
</feature>
<keyword evidence="2" id="KW-0812">Transmembrane</keyword>
<sequence length="330" mass="36793">MSSDPNYNARIETTMGALWWGLQAATILWGVTTTQTWYYYETYKKDHLSLKILVGLVFLTDTAHEAVILHAMYHYLVQGWGNLESLRHVTATLYQDVTINGITGALVQAFFVYRIWIFSKGNIPMMILLSAMVITLLSEYSSSAPPAYFSFFTLGSDKSNIPRFEEMGGLLGLNLAINSLTAVVDVSLTVAVCYYLSRSRTGFAASETMLNKIIVLAINTGAITSVWTILILIAYLSLRGYYVYFGMYLVIGRLYANSLLATLNSRQRMRSTSDAAQVDAYNLDQFSQHPGTDTTGAVQVHMNIETVKDLEANQDDSESSNGPYFRSKGR</sequence>
<dbReference type="AlphaFoldDB" id="A0AAW0DSJ7"/>